<evidence type="ECO:0000313" key="5">
    <source>
        <dbReference type="Proteomes" id="UP000215738"/>
    </source>
</evidence>
<dbReference type="Pfam" id="PF13413">
    <property type="entry name" value="HTH_25"/>
    <property type="match status" value="1"/>
</dbReference>
<dbReference type="Proteomes" id="UP000254507">
    <property type="component" value="Unassembled WGS sequence"/>
</dbReference>
<dbReference type="PANTHER" id="PTHR34475">
    <property type="match status" value="1"/>
</dbReference>
<feature type="transmembrane region" description="Helical" evidence="1">
    <location>
        <begin position="119"/>
        <end position="140"/>
    </location>
</feature>
<evidence type="ECO:0000259" key="2">
    <source>
        <dbReference type="Pfam" id="PF13464"/>
    </source>
</evidence>
<dbReference type="InterPro" id="IPR025194">
    <property type="entry name" value="RodZ-like_C"/>
</dbReference>
<protein>
    <submittedName>
        <fullName evidence="3">DNA-binding protein</fullName>
    </submittedName>
    <submittedName>
        <fullName evidence="4">Helix-turn-helix domain-containing protein</fullName>
    </submittedName>
</protein>
<dbReference type="AlphaFoldDB" id="A0A263HF33"/>
<dbReference type="FunCoup" id="A0A263HF33">
    <property type="interactions" value="45"/>
</dbReference>
<evidence type="ECO:0000256" key="1">
    <source>
        <dbReference type="SAM" id="Phobius"/>
    </source>
</evidence>
<sequence length="345" mass="38072">MTNLKTNQEQIEITGELNLGERFRQAREALQLSFDDVAKEINLRPTILAHLENNEFSHKSIPATFMKGYIRCYAKFLHLPAAEWESVVAGLSDTVHNDLAKNSLATKSVNQYSFHSHRWVGYITILVILVVAGMTALWWWENYQQSNQERENFVQTYTQSNEPASVSVDVPAAAPVAEAILDKPTEQNITNVVGDMTTNATNENANADMTNLPAASDNMSIAKATDTSTNNAVGEFIMPATSTRALQSEMEKMTGNNAIKTVQATPVISGDLVIEVTGASCWISVHDTNRKVLAQKEYKQGEILTFNKGAPYSLIIGAPGNVKITYKGEAYPLKVDGRVARFKLQ</sequence>
<dbReference type="InterPro" id="IPR001387">
    <property type="entry name" value="Cro/C1-type_HTH"/>
</dbReference>
<evidence type="ECO:0000313" key="4">
    <source>
        <dbReference type="EMBL" id="SUU34344.1"/>
    </source>
</evidence>
<gene>
    <name evidence="4" type="primary">rodZ</name>
    <name evidence="3" type="ORF">CFY87_02115</name>
    <name evidence="4" type="ORF">NCTC10851_00286</name>
</gene>
<keyword evidence="3" id="KW-0238">DNA-binding</keyword>
<accession>A0A263HF33</accession>
<dbReference type="SUPFAM" id="SSF47413">
    <property type="entry name" value="lambda repressor-like DNA-binding domains"/>
    <property type="match status" value="1"/>
</dbReference>
<reference evidence="3 5" key="1">
    <citation type="submission" date="2017-07" db="EMBL/GenBank/DDBJ databases">
        <title>Virulence factors identified in Actinobacillus seminis.</title>
        <authorList>
            <person name="Negrete-Abascal E."/>
            <person name="Vaca-Pacheco S."/>
            <person name="Montes-Garcia F."/>
            <person name="Leyto-Gil A.M."/>
            <person name="Fragoso-Garcia E."/>
            <person name="Carvente-Garcia R."/>
            <person name="Perez-Agueros S."/>
            <person name="Castelan-Sanchez H.G."/>
            <person name="Garcia-Molina A."/>
            <person name="Villamar T.E."/>
            <person name="Vazquez-Cruz C."/>
        </authorList>
    </citation>
    <scope>NUCLEOTIDE SEQUENCE [LARGE SCALE GENOMIC DNA]</scope>
    <source>
        <strain evidence="3 5">ATCC 15768</strain>
    </source>
</reference>
<keyword evidence="1" id="KW-0812">Transmembrane</keyword>
<keyword evidence="1" id="KW-1133">Transmembrane helix</keyword>
<dbReference type="OrthoDB" id="9790252at2"/>
<dbReference type="InterPro" id="IPR010982">
    <property type="entry name" value="Lambda_DNA-bd_dom_sf"/>
</dbReference>
<dbReference type="EMBL" id="UFSB01000001">
    <property type="protein sequence ID" value="SUU34344.1"/>
    <property type="molecule type" value="Genomic_DNA"/>
</dbReference>
<dbReference type="InParanoid" id="A0A263HF33"/>
<dbReference type="PANTHER" id="PTHR34475:SF1">
    <property type="entry name" value="CYTOSKELETON PROTEIN RODZ"/>
    <property type="match status" value="1"/>
</dbReference>
<name>A0A263HF33_9PAST</name>
<dbReference type="InterPro" id="IPR050400">
    <property type="entry name" value="Bact_Cytoskel_RodZ"/>
</dbReference>
<dbReference type="CDD" id="cd00093">
    <property type="entry name" value="HTH_XRE"/>
    <property type="match status" value="1"/>
</dbReference>
<dbReference type="Gene3D" id="1.10.260.40">
    <property type="entry name" value="lambda repressor-like DNA-binding domains"/>
    <property type="match status" value="1"/>
</dbReference>
<reference evidence="4 6" key="2">
    <citation type="submission" date="2018-06" db="EMBL/GenBank/DDBJ databases">
        <authorList>
            <consortium name="Pathogen Informatics"/>
            <person name="Doyle S."/>
        </authorList>
    </citation>
    <scope>NUCLEOTIDE SEQUENCE [LARGE SCALE GENOMIC DNA]</scope>
    <source>
        <strain evidence="4 6">NCTC10851</strain>
    </source>
</reference>
<keyword evidence="1" id="KW-0472">Membrane</keyword>
<evidence type="ECO:0000313" key="3">
    <source>
        <dbReference type="EMBL" id="OZN26015.1"/>
    </source>
</evidence>
<dbReference type="EMBL" id="NLFK01000001">
    <property type="protein sequence ID" value="OZN26015.1"/>
    <property type="molecule type" value="Genomic_DNA"/>
</dbReference>
<keyword evidence="5" id="KW-1185">Reference proteome</keyword>
<evidence type="ECO:0000313" key="6">
    <source>
        <dbReference type="Proteomes" id="UP000254507"/>
    </source>
</evidence>
<dbReference type="Pfam" id="PF13464">
    <property type="entry name" value="RodZ_C"/>
    <property type="match status" value="1"/>
</dbReference>
<proteinExistence type="predicted"/>
<dbReference type="GO" id="GO:0003677">
    <property type="term" value="F:DNA binding"/>
    <property type="evidence" value="ECO:0007669"/>
    <property type="project" value="UniProtKB-KW"/>
</dbReference>
<dbReference type="Proteomes" id="UP000215738">
    <property type="component" value="Unassembled WGS sequence"/>
</dbReference>
<organism evidence="4 6">
    <name type="scientific">Actinobacillus seminis</name>
    <dbReference type="NCBI Taxonomy" id="722"/>
    <lineage>
        <taxon>Bacteria</taxon>
        <taxon>Pseudomonadati</taxon>
        <taxon>Pseudomonadota</taxon>
        <taxon>Gammaproteobacteria</taxon>
        <taxon>Pasteurellales</taxon>
        <taxon>Pasteurellaceae</taxon>
        <taxon>Actinobacillus</taxon>
    </lineage>
</organism>
<dbReference type="RefSeq" id="WP_094945646.1">
    <property type="nucleotide sequence ID" value="NZ_NLFK01000001.1"/>
</dbReference>
<feature type="domain" description="Cytoskeleton protein RodZ-like C-terminal" evidence="2">
    <location>
        <begin position="279"/>
        <end position="343"/>
    </location>
</feature>